<evidence type="ECO:0000313" key="2">
    <source>
        <dbReference type="EMBL" id="REG29003.1"/>
    </source>
</evidence>
<comment type="caution">
    <text evidence="2">The sequence shown here is derived from an EMBL/GenBank/DDBJ whole genome shotgun (WGS) entry which is preliminary data.</text>
</comment>
<dbReference type="RefSeq" id="WP_036760295.1">
    <property type="nucleotide sequence ID" value="NZ_CP035286.1"/>
</dbReference>
<protein>
    <submittedName>
        <fullName evidence="2">Uncharacterized protein</fullName>
    </submittedName>
</protein>
<dbReference type="EMBL" id="QUMX01000061">
    <property type="protein sequence ID" value="REG29003.1"/>
    <property type="molecule type" value="Genomic_DNA"/>
</dbReference>
<keyword evidence="3" id="KW-1185">Reference proteome</keyword>
<evidence type="ECO:0000313" key="3">
    <source>
        <dbReference type="Proteomes" id="UP000256794"/>
    </source>
</evidence>
<sequence>MRLPYLLAATLTALVVLAGCDDPGDQIARVVDPEMAELVKVQAMDRPAAAAHVPQCRIREEGCARVHEITGDACLRMAQDRLASGGAAPYAACAAARFGVLRNAGVPGTSLRGLEAERLVRETASRAEANEANMRLAALAAGVDHPAAGYYRASAVDWQAAFAGPVPCAALQEAQGHARQAAAAGPAEGLDNRAAATTLANRLSQRNQAGGCT</sequence>
<keyword evidence="1" id="KW-0732">Signal</keyword>
<dbReference type="AlphaFoldDB" id="A0AAQ0KJ35"/>
<name>A0AAQ0KJ35_PARVE</name>
<reference evidence="2 3" key="1">
    <citation type="submission" date="2018-08" db="EMBL/GenBank/DDBJ databases">
        <title>Genomic Encyclopedia of Archaeal and Bacterial Type Strains, Phase II (KMG-II): from individual species to whole genera.</title>
        <authorList>
            <person name="Goeker M."/>
        </authorList>
    </citation>
    <scope>NUCLEOTIDE SEQUENCE [LARGE SCALE GENOMIC DNA]</scope>
    <source>
        <strain evidence="2 3">DSM 582</strain>
    </source>
</reference>
<organism evidence="2 3">
    <name type="scientific">Paracoccus versutus</name>
    <name type="common">Thiobacillus versutus</name>
    <dbReference type="NCBI Taxonomy" id="34007"/>
    <lineage>
        <taxon>Bacteria</taxon>
        <taxon>Pseudomonadati</taxon>
        <taxon>Pseudomonadota</taxon>
        <taxon>Alphaproteobacteria</taxon>
        <taxon>Rhodobacterales</taxon>
        <taxon>Paracoccaceae</taxon>
        <taxon>Paracoccus</taxon>
    </lineage>
</organism>
<evidence type="ECO:0000256" key="1">
    <source>
        <dbReference type="SAM" id="SignalP"/>
    </source>
</evidence>
<dbReference type="PROSITE" id="PS51257">
    <property type="entry name" value="PROKAR_LIPOPROTEIN"/>
    <property type="match status" value="1"/>
</dbReference>
<dbReference type="Proteomes" id="UP000256794">
    <property type="component" value="Unassembled WGS sequence"/>
</dbReference>
<feature type="chain" id="PRO_5042977078" evidence="1">
    <location>
        <begin position="19"/>
        <end position="213"/>
    </location>
</feature>
<gene>
    <name evidence="2" type="ORF">ATH84_106110</name>
</gene>
<feature type="signal peptide" evidence="1">
    <location>
        <begin position="1"/>
        <end position="18"/>
    </location>
</feature>
<proteinExistence type="predicted"/>
<accession>A0AAQ0KJ35</accession>